<name>A0A2K2U5L8_9ACTN</name>
<reference evidence="2" key="2">
    <citation type="journal article" date="2021" name="PeerJ">
        <title>Extensive microbial diversity within the chicken gut microbiome revealed by metagenomics and culture.</title>
        <authorList>
            <person name="Gilroy R."/>
            <person name="Ravi A."/>
            <person name="Getino M."/>
            <person name="Pursley I."/>
            <person name="Horton D.L."/>
            <person name="Alikhan N.F."/>
            <person name="Baker D."/>
            <person name="Gharbi K."/>
            <person name="Hall N."/>
            <person name="Watson M."/>
            <person name="Adriaenssens E.M."/>
            <person name="Foster-Nyarko E."/>
            <person name="Jarju S."/>
            <person name="Secka A."/>
            <person name="Antonio M."/>
            <person name="Oren A."/>
            <person name="Chaudhuri R.R."/>
            <person name="La Ragione R."/>
            <person name="Hildebrand F."/>
            <person name="Pallen M.J."/>
        </authorList>
    </citation>
    <scope>NUCLEOTIDE SEQUENCE</scope>
    <source>
        <strain evidence="2">USAMLcec12-2067</strain>
    </source>
</reference>
<gene>
    <name evidence="3" type="ORF">C2L80_05550</name>
    <name evidence="2" type="ORF">K8V16_06195</name>
</gene>
<accession>A0A2K2U5L8</accession>
<sequence length="66" mass="7376">MPPTVQKQMFHVKHLFGLKAPNREKRLRSPIAPPIMRPIAWPEAAQRDREARAGAPSIVRGAALDP</sequence>
<evidence type="ECO:0000313" key="4">
    <source>
        <dbReference type="Proteomes" id="UP000236488"/>
    </source>
</evidence>
<protein>
    <submittedName>
        <fullName evidence="3">Uncharacterized protein</fullName>
    </submittedName>
</protein>
<dbReference type="EMBL" id="PPEL01000022">
    <property type="protein sequence ID" value="PNV65635.1"/>
    <property type="molecule type" value="Genomic_DNA"/>
</dbReference>
<feature type="region of interest" description="Disordered" evidence="1">
    <location>
        <begin position="42"/>
        <end position="66"/>
    </location>
</feature>
<dbReference type="RefSeq" id="WP_087197607.1">
    <property type="nucleotide sequence ID" value="NZ_DBEYRC010000129.1"/>
</dbReference>
<dbReference type="EMBL" id="DYZL01000126">
    <property type="protein sequence ID" value="HJH43371.1"/>
    <property type="molecule type" value="Genomic_DNA"/>
</dbReference>
<organism evidence="3 4">
    <name type="scientific">Rubneribacter badeniensis</name>
    <dbReference type="NCBI Taxonomy" id="2070688"/>
    <lineage>
        <taxon>Bacteria</taxon>
        <taxon>Bacillati</taxon>
        <taxon>Actinomycetota</taxon>
        <taxon>Coriobacteriia</taxon>
        <taxon>Eggerthellales</taxon>
        <taxon>Eggerthellaceae</taxon>
        <taxon>Rubneribacter</taxon>
    </lineage>
</organism>
<evidence type="ECO:0000256" key="1">
    <source>
        <dbReference type="SAM" id="MobiDB-lite"/>
    </source>
</evidence>
<dbReference type="Proteomes" id="UP000789325">
    <property type="component" value="Unassembled WGS sequence"/>
</dbReference>
<evidence type="ECO:0000313" key="3">
    <source>
        <dbReference type="EMBL" id="PNV65635.1"/>
    </source>
</evidence>
<dbReference type="Proteomes" id="UP000236488">
    <property type="component" value="Unassembled WGS sequence"/>
</dbReference>
<dbReference type="AlphaFoldDB" id="A0A2K2U5L8"/>
<keyword evidence="4" id="KW-1185">Reference proteome</keyword>
<reference evidence="2" key="3">
    <citation type="submission" date="2021-09" db="EMBL/GenBank/DDBJ databases">
        <authorList>
            <person name="Gilroy R."/>
        </authorList>
    </citation>
    <scope>NUCLEOTIDE SEQUENCE</scope>
    <source>
        <strain evidence="2">USAMLcec12-2067</strain>
    </source>
</reference>
<reference evidence="3 4" key="1">
    <citation type="journal article" date="2018" name="Int. J. Syst. Evol. Microbiol.">
        <title>Rubneribacter badeniensis gen. nov., sp. nov. and Enteroscipio rubneri gen. nov., sp. nov., new members of the Eggerthellaceae isolated from human faeces.</title>
        <authorList>
            <person name="Danylec N."/>
            <person name="Gobl A."/>
            <person name="Stoll D.A."/>
            <person name="Hetzer B."/>
            <person name="Kulling S.E."/>
            <person name="Huch M."/>
        </authorList>
    </citation>
    <scope>NUCLEOTIDE SEQUENCE [LARGE SCALE GENOMIC DNA]</scope>
    <source>
        <strain evidence="3 4">ResAG-85</strain>
    </source>
</reference>
<comment type="caution">
    <text evidence="3">The sequence shown here is derived from an EMBL/GenBank/DDBJ whole genome shotgun (WGS) entry which is preliminary data.</text>
</comment>
<proteinExistence type="predicted"/>
<evidence type="ECO:0000313" key="2">
    <source>
        <dbReference type="EMBL" id="HJH43371.1"/>
    </source>
</evidence>